<dbReference type="AlphaFoldDB" id="A0A9W9TJV8"/>
<evidence type="ECO:0000313" key="3">
    <source>
        <dbReference type="Proteomes" id="UP001150941"/>
    </source>
</evidence>
<dbReference type="OrthoDB" id="2565191at2759"/>
<keyword evidence="3" id="KW-1185">Reference proteome</keyword>
<comment type="caution">
    <text evidence="2">The sequence shown here is derived from an EMBL/GenBank/DDBJ whole genome shotgun (WGS) entry which is preliminary data.</text>
</comment>
<dbReference type="PANTHER" id="PTHR28054:SF1">
    <property type="entry name" value="RNA POLYMERASE I-SPECIFIC TRANSCRIPTION INITIATION FACTOR RRN10"/>
    <property type="match status" value="1"/>
</dbReference>
<proteinExistence type="predicted"/>
<gene>
    <name evidence="2" type="ORF">N7468_006752</name>
</gene>
<feature type="compositionally biased region" description="Basic residues" evidence="1">
    <location>
        <begin position="161"/>
        <end position="178"/>
    </location>
</feature>
<sequence length="201" mass="22801">MPIVASTRDTKSSGLRDLHPEEIIYRRLASHRSRWDKEQVQRFIDEETYFAHEKLPASRPLPRSDLLECIHAYTADFYQHRSKKRGKLDHHSMDESALLAVGILVEELAREQLGATGDLVLVEGMSSSEDEGEVSDSTLPAVVRRKKRARAMTVDGPVSQHHQHLKGVRQKHKRRRTKRSEAESSGPETNPERTGSGFENG</sequence>
<name>A0A9W9TJV8_9EURO</name>
<reference evidence="2" key="1">
    <citation type="submission" date="2022-11" db="EMBL/GenBank/DDBJ databases">
        <authorList>
            <person name="Petersen C."/>
        </authorList>
    </citation>
    <scope>NUCLEOTIDE SEQUENCE</scope>
    <source>
        <strain evidence="2">IBT 19713</strain>
    </source>
</reference>
<dbReference type="EMBL" id="JAPQKS010000005">
    <property type="protein sequence ID" value="KAJ5225527.1"/>
    <property type="molecule type" value="Genomic_DNA"/>
</dbReference>
<reference evidence="2" key="2">
    <citation type="journal article" date="2023" name="IMA Fungus">
        <title>Comparative genomic study of the Penicillium genus elucidates a diverse pangenome and 15 lateral gene transfer events.</title>
        <authorList>
            <person name="Petersen C."/>
            <person name="Sorensen T."/>
            <person name="Nielsen M.R."/>
            <person name="Sondergaard T.E."/>
            <person name="Sorensen J.L."/>
            <person name="Fitzpatrick D.A."/>
            <person name="Frisvad J.C."/>
            <person name="Nielsen K.L."/>
        </authorList>
    </citation>
    <scope>NUCLEOTIDE SEQUENCE</scope>
    <source>
        <strain evidence="2">IBT 19713</strain>
    </source>
</reference>
<dbReference type="GO" id="GO:0006360">
    <property type="term" value="P:transcription by RNA polymerase I"/>
    <property type="evidence" value="ECO:0007669"/>
    <property type="project" value="InterPro"/>
</dbReference>
<evidence type="ECO:0000313" key="2">
    <source>
        <dbReference type="EMBL" id="KAJ5225527.1"/>
    </source>
</evidence>
<organism evidence="2 3">
    <name type="scientific">Penicillium chermesinum</name>
    <dbReference type="NCBI Taxonomy" id="63820"/>
    <lineage>
        <taxon>Eukaryota</taxon>
        <taxon>Fungi</taxon>
        <taxon>Dikarya</taxon>
        <taxon>Ascomycota</taxon>
        <taxon>Pezizomycotina</taxon>
        <taxon>Eurotiomycetes</taxon>
        <taxon>Eurotiomycetidae</taxon>
        <taxon>Eurotiales</taxon>
        <taxon>Aspergillaceae</taxon>
        <taxon>Penicillium</taxon>
    </lineage>
</organism>
<dbReference type="PANTHER" id="PTHR28054">
    <property type="entry name" value="RNA POLYMERASE I-SPECIFIC TRANSCRIPTION INITIATION FACTOR RRN10"/>
    <property type="match status" value="1"/>
</dbReference>
<dbReference type="GeneID" id="83203351"/>
<dbReference type="RefSeq" id="XP_058328938.1">
    <property type="nucleotide sequence ID" value="XM_058476048.1"/>
</dbReference>
<protein>
    <submittedName>
        <fullName evidence="2">Uncharacterized protein</fullName>
    </submittedName>
</protein>
<dbReference type="InterPro" id="IPR022793">
    <property type="entry name" value="Rrn10"/>
</dbReference>
<dbReference type="Proteomes" id="UP001150941">
    <property type="component" value="Unassembled WGS sequence"/>
</dbReference>
<accession>A0A9W9TJV8</accession>
<evidence type="ECO:0000256" key="1">
    <source>
        <dbReference type="SAM" id="MobiDB-lite"/>
    </source>
</evidence>
<feature type="region of interest" description="Disordered" evidence="1">
    <location>
        <begin position="147"/>
        <end position="201"/>
    </location>
</feature>